<organism evidence="1 2">
    <name type="scientific">Diphasiastrum complanatum</name>
    <name type="common">Issler's clubmoss</name>
    <name type="synonym">Lycopodium complanatum</name>
    <dbReference type="NCBI Taxonomy" id="34168"/>
    <lineage>
        <taxon>Eukaryota</taxon>
        <taxon>Viridiplantae</taxon>
        <taxon>Streptophyta</taxon>
        <taxon>Embryophyta</taxon>
        <taxon>Tracheophyta</taxon>
        <taxon>Lycopodiopsida</taxon>
        <taxon>Lycopodiales</taxon>
        <taxon>Lycopodiaceae</taxon>
        <taxon>Lycopodioideae</taxon>
        <taxon>Diphasiastrum</taxon>
    </lineage>
</organism>
<evidence type="ECO:0000313" key="2">
    <source>
        <dbReference type="Proteomes" id="UP001162992"/>
    </source>
</evidence>
<keyword evidence="2" id="KW-1185">Reference proteome</keyword>
<gene>
    <name evidence="1" type="ORF">O6H91_07G098800</name>
</gene>
<evidence type="ECO:0000313" key="1">
    <source>
        <dbReference type="EMBL" id="KAJ7550395.1"/>
    </source>
</evidence>
<reference evidence="2" key="1">
    <citation type="journal article" date="2024" name="Proc. Natl. Acad. Sci. U.S.A.">
        <title>Extraordinary preservation of gene collinearity over three hundred million years revealed in homosporous lycophytes.</title>
        <authorList>
            <person name="Li C."/>
            <person name="Wickell D."/>
            <person name="Kuo L.Y."/>
            <person name="Chen X."/>
            <person name="Nie B."/>
            <person name="Liao X."/>
            <person name="Peng D."/>
            <person name="Ji J."/>
            <person name="Jenkins J."/>
            <person name="Williams M."/>
            <person name="Shu S."/>
            <person name="Plott C."/>
            <person name="Barry K."/>
            <person name="Rajasekar S."/>
            <person name="Grimwood J."/>
            <person name="Han X."/>
            <person name="Sun S."/>
            <person name="Hou Z."/>
            <person name="He W."/>
            <person name="Dai G."/>
            <person name="Sun C."/>
            <person name="Schmutz J."/>
            <person name="Leebens-Mack J.H."/>
            <person name="Li F.W."/>
            <person name="Wang L."/>
        </authorList>
    </citation>
    <scope>NUCLEOTIDE SEQUENCE [LARGE SCALE GENOMIC DNA]</scope>
    <source>
        <strain evidence="2">cv. PW_Plant_1</strain>
    </source>
</reference>
<protein>
    <submittedName>
        <fullName evidence="1">Uncharacterized protein</fullName>
    </submittedName>
</protein>
<name>A0ACC2D7Z9_DIPCM</name>
<accession>A0ACC2D7Z9</accession>
<dbReference type="EMBL" id="CM055098">
    <property type="protein sequence ID" value="KAJ7550395.1"/>
    <property type="molecule type" value="Genomic_DNA"/>
</dbReference>
<dbReference type="Proteomes" id="UP001162992">
    <property type="component" value="Chromosome 7"/>
</dbReference>
<comment type="caution">
    <text evidence="1">The sequence shown here is derived from an EMBL/GenBank/DDBJ whole genome shotgun (WGS) entry which is preliminary data.</text>
</comment>
<proteinExistence type="predicted"/>
<sequence>MLRLASRHLRYHRPSCSPLWEAPHHTFAAKNKCGKNDHVPFISSQFGALSRTDVRGNSCDRRQMNDVPILKQHARSFLGCIGGGEDSELSKHFEEVRLIGYSPDQLFAVVAAVDLYEDFLPWCQRSTVLQRNDGESFQAELEIGFKFFMERYISHVQLKRPNLIKTSVSQSNLFHYLNNTWEFQPGPVPGSCNLNVAVNFQFRSSLYRKASSVFLDEVVVQLVSSFEDRCHRVYGPSTDISKSCYRGFVPNPASA</sequence>